<keyword evidence="3" id="KW-1185">Reference proteome</keyword>
<proteinExistence type="predicted"/>
<dbReference type="AlphaFoldDB" id="A0A433Y1B4"/>
<dbReference type="Proteomes" id="UP000279446">
    <property type="component" value="Unassembled WGS sequence"/>
</dbReference>
<name>A0A433Y1B4_9BACL</name>
<dbReference type="Pfam" id="PF00395">
    <property type="entry name" value="SLH"/>
    <property type="match status" value="1"/>
</dbReference>
<gene>
    <name evidence="2" type="ORF">EJP82_23595</name>
</gene>
<sequence length="80" mass="8714">MAAMIYKAYLFQTGQNAAIHQMSNFKDAGTISGWAVDAVAAAQELGLISGRGKDLFMPQEKVNRAESAQIISRLLDKINK</sequence>
<evidence type="ECO:0000313" key="3">
    <source>
        <dbReference type="Proteomes" id="UP000279446"/>
    </source>
</evidence>
<protein>
    <submittedName>
        <fullName evidence="2">S-layer homology domain-containing protein</fullName>
    </submittedName>
</protein>
<dbReference type="InterPro" id="IPR001119">
    <property type="entry name" value="SLH_dom"/>
</dbReference>
<organism evidence="2 3">
    <name type="scientific">Paenibacillus anaericanus</name>
    <dbReference type="NCBI Taxonomy" id="170367"/>
    <lineage>
        <taxon>Bacteria</taxon>
        <taxon>Bacillati</taxon>
        <taxon>Bacillota</taxon>
        <taxon>Bacilli</taxon>
        <taxon>Bacillales</taxon>
        <taxon>Paenibacillaceae</taxon>
        <taxon>Paenibacillus</taxon>
    </lineage>
</organism>
<comment type="caution">
    <text evidence="2">The sequence shown here is derived from an EMBL/GenBank/DDBJ whole genome shotgun (WGS) entry which is preliminary data.</text>
</comment>
<dbReference type="EMBL" id="RZNY01000030">
    <property type="protein sequence ID" value="RUT41458.1"/>
    <property type="molecule type" value="Genomic_DNA"/>
</dbReference>
<accession>A0A433Y1B4</accession>
<evidence type="ECO:0000313" key="2">
    <source>
        <dbReference type="EMBL" id="RUT41458.1"/>
    </source>
</evidence>
<evidence type="ECO:0000259" key="1">
    <source>
        <dbReference type="PROSITE" id="PS51272"/>
    </source>
</evidence>
<dbReference type="PROSITE" id="PS51272">
    <property type="entry name" value="SLH"/>
    <property type="match status" value="1"/>
</dbReference>
<reference evidence="2 3" key="1">
    <citation type="submission" date="2018-12" db="EMBL/GenBank/DDBJ databases">
        <authorList>
            <person name="Sun L."/>
            <person name="Chen Z."/>
        </authorList>
    </citation>
    <scope>NUCLEOTIDE SEQUENCE [LARGE SCALE GENOMIC DNA]</scope>
    <source>
        <strain evidence="2 3">DSM 15890</strain>
    </source>
</reference>
<feature type="domain" description="SLH" evidence="1">
    <location>
        <begin position="22"/>
        <end position="80"/>
    </location>
</feature>
<dbReference type="OrthoDB" id="2622267at2"/>